<evidence type="ECO:0000256" key="2">
    <source>
        <dbReference type="ARBA" id="ARBA00022679"/>
    </source>
</evidence>
<dbReference type="InterPro" id="IPR029063">
    <property type="entry name" value="SAM-dependent_MTases_sf"/>
</dbReference>
<dbReference type="PROSITE" id="PS51143">
    <property type="entry name" value="MT_A70"/>
    <property type="match status" value="1"/>
</dbReference>
<dbReference type="PROSITE" id="PS00092">
    <property type="entry name" value="N6_MTASE"/>
    <property type="match status" value="1"/>
</dbReference>
<proteinExistence type="predicted"/>
<dbReference type="GO" id="GO:0001734">
    <property type="term" value="F:mRNA m(6)A methyltransferase activity"/>
    <property type="evidence" value="ECO:0007669"/>
    <property type="project" value="UniProtKB-ARBA"/>
</dbReference>
<gene>
    <name evidence="4" type="ORF">MM415A03434_0005</name>
</gene>
<evidence type="ECO:0000256" key="3">
    <source>
        <dbReference type="ARBA" id="ARBA00022691"/>
    </source>
</evidence>
<organism evidence="4">
    <name type="scientific">viral metagenome</name>
    <dbReference type="NCBI Taxonomy" id="1070528"/>
    <lineage>
        <taxon>unclassified sequences</taxon>
        <taxon>metagenomes</taxon>
        <taxon>organismal metagenomes</taxon>
    </lineage>
</organism>
<dbReference type="PANTHER" id="PTHR12829">
    <property type="entry name" value="N6-ADENOSINE-METHYLTRANSFERASE"/>
    <property type="match status" value="1"/>
</dbReference>
<dbReference type="GO" id="GO:0032259">
    <property type="term" value="P:methylation"/>
    <property type="evidence" value="ECO:0007669"/>
    <property type="project" value="UniProtKB-KW"/>
</dbReference>
<reference evidence="4" key="1">
    <citation type="submission" date="2020-03" db="EMBL/GenBank/DDBJ databases">
        <title>The deep terrestrial virosphere.</title>
        <authorList>
            <person name="Holmfeldt K."/>
            <person name="Nilsson E."/>
            <person name="Simone D."/>
            <person name="Lopez-Fernandez M."/>
            <person name="Wu X."/>
            <person name="de Brujin I."/>
            <person name="Lundin D."/>
            <person name="Andersson A."/>
            <person name="Bertilsson S."/>
            <person name="Dopson M."/>
        </authorList>
    </citation>
    <scope>NUCLEOTIDE SEQUENCE</scope>
    <source>
        <strain evidence="4">MM415A03434</strain>
    </source>
</reference>
<dbReference type="SUPFAM" id="SSF53335">
    <property type="entry name" value="S-adenosyl-L-methionine-dependent methyltransferases"/>
    <property type="match status" value="1"/>
</dbReference>
<keyword evidence="3" id="KW-0949">S-adenosyl-L-methionine</keyword>
<dbReference type="EMBL" id="MT141837">
    <property type="protein sequence ID" value="QJA70976.1"/>
    <property type="molecule type" value="Genomic_DNA"/>
</dbReference>
<dbReference type="AlphaFoldDB" id="A0A6M3JM90"/>
<keyword evidence="2 4" id="KW-0808">Transferase</keyword>
<dbReference type="GO" id="GO:0003676">
    <property type="term" value="F:nucleic acid binding"/>
    <property type="evidence" value="ECO:0007669"/>
    <property type="project" value="InterPro"/>
</dbReference>
<keyword evidence="1 4" id="KW-0489">Methyltransferase</keyword>
<evidence type="ECO:0000256" key="1">
    <source>
        <dbReference type="ARBA" id="ARBA00022603"/>
    </source>
</evidence>
<dbReference type="PANTHER" id="PTHR12829:SF7">
    <property type="entry name" value="N6-ADENOSINE-METHYLTRANSFERASE CATALYTIC SUBUNIT"/>
    <property type="match status" value="1"/>
</dbReference>
<name>A0A6M3JM90_9ZZZZ</name>
<sequence length="197" mass="22905">MILEKGGKQAMSSEILPFPDKKYQIILADPPWSYRNKKVFSKFKNKLGYVDGGCLNKYPTMSLDEICNLPLGDIADKNSVLFLWATVPLLPEAFQVLTAWGFKYKTMLTWRKIMSLGMGFWFRGQCEHLILGIKGKIPAFRLQESNFIQCKVLRHSKKPHEFRQLIERATQKMTLQNRIELFARQKTDGWDVWGNEV</sequence>
<dbReference type="InterPro" id="IPR007757">
    <property type="entry name" value="MT-A70-like"/>
</dbReference>
<evidence type="ECO:0000313" key="4">
    <source>
        <dbReference type="EMBL" id="QJA70976.1"/>
    </source>
</evidence>
<dbReference type="Pfam" id="PF05063">
    <property type="entry name" value="MT-A70"/>
    <property type="match status" value="1"/>
</dbReference>
<protein>
    <submittedName>
        <fullName evidence="4">Putative methyltransferase</fullName>
    </submittedName>
</protein>
<accession>A0A6M3JM90</accession>
<dbReference type="InterPro" id="IPR002052">
    <property type="entry name" value="DNA_methylase_N6_adenine_CS"/>
</dbReference>